<keyword evidence="3 8" id="KW-0436">Ligase</keyword>
<evidence type="ECO:0000256" key="5">
    <source>
        <dbReference type="ARBA" id="ARBA00022741"/>
    </source>
</evidence>
<dbReference type="OrthoDB" id="9803907at2"/>
<keyword evidence="5" id="KW-0547">Nucleotide-binding</keyword>
<dbReference type="GO" id="GO:0005524">
    <property type="term" value="F:ATP binding"/>
    <property type="evidence" value="ECO:0007669"/>
    <property type="project" value="UniProtKB-KW"/>
</dbReference>
<evidence type="ECO:0000256" key="7">
    <source>
        <dbReference type="ARBA" id="ARBA00048819"/>
    </source>
</evidence>
<dbReference type="GO" id="GO:0006750">
    <property type="term" value="P:glutathione biosynthetic process"/>
    <property type="evidence" value="ECO:0007669"/>
    <property type="project" value="UniProtKB-UniPathway"/>
</dbReference>
<evidence type="ECO:0000313" key="12">
    <source>
        <dbReference type="Proteomes" id="UP000003987"/>
    </source>
</evidence>
<evidence type="ECO:0000259" key="10">
    <source>
        <dbReference type="Pfam" id="PF04262"/>
    </source>
</evidence>
<dbReference type="Gene3D" id="3.30.590.20">
    <property type="match status" value="1"/>
</dbReference>
<dbReference type="EC" id="6.3.2.2" evidence="2 9"/>
<evidence type="ECO:0000256" key="2">
    <source>
        <dbReference type="ARBA" id="ARBA00012220"/>
    </source>
</evidence>
<dbReference type="PANTHER" id="PTHR38761">
    <property type="entry name" value="GLUTAMATE--CYSTEINE LIGASE"/>
    <property type="match status" value="1"/>
</dbReference>
<evidence type="ECO:0000256" key="9">
    <source>
        <dbReference type="RuleBase" id="RU004391"/>
    </source>
</evidence>
<sequence length="503" mass="57656">MKVKVMDKQELETAFHEPAFRDLLFEGKFGMRTEMHRILTNGRTSTFPYPKELGDRDCNPYLTSGYSDNLMEFNAIIVRSAKAAVRQLEILEQIVDGDLHETERLWPLSLAPTPVYLHDLDRLSDSCTKKSTRDRCRRMTEKYGVKRALMGGVHVGYSLDEELIAKLYEKFGQFEFDSEADFRNYLYFKLGLGYYALQWLFTYLFGASPVPPKAQDIIAPGLDHQVRSFRNGPDGFHNLPGEQVEYGSFNEYVSSYSRLLENGTYMDSGDFCGPVAFHGKTNDVRKLPQEGVQFISLRMFDLDPFSRAGISEDTLNFIELVMVYHLVKPVGEYTPEEIADARERNFAVAMQDPTEQFDWTKQEATEFTDKLAAFCDEYDAPKRYRLALKFVQRRIEDPSLTICGQMVSKIDDGKLLSFGLKLANDRFSQLVQSGKPLTVISEGSSVSVQRLVRVAITLGIQVWFNDEVEFEYGDHVEKLDPELEIEMPEGPEAYLRNLFPEIQ</sequence>
<organism evidence="11 12">
    <name type="scientific">Limosilactobacillus coleohominis 101-4-CHN</name>
    <dbReference type="NCBI Taxonomy" id="575594"/>
    <lineage>
        <taxon>Bacteria</taxon>
        <taxon>Bacillati</taxon>
        <taxon>Bacillota</taxon>
        <taxon>Bacilli</taxon>
        <taxon>Lactobacillales</taxon>
        <taxon>Lactobacillaceae</taxon>
        <taxon>Limosilactobacillus</taxon>
    </lineage>
</organism>
<evidence type="ECO:0000256" key="3">
    <source>
        <dbReference type="ARBA" id="ARBA00022598"/>
    </source>
</evidence>
<dbReference type="AlphaFoldDB" id="C7XW13"/>
<comment type="pathway">
    <text evidence="1 9">Sulfur metabolism; glutathione biosynthesis; glutathione from L-cysteine and L-glutamate: step 1/2.</text>
</comment>
<feature type="domain" description="Glutamate--cysteine ligase" evidence="10">
    <location>
        <begin position="282"/>
        <end position="343"/>
    </location>
</feature>
<evidence type="ECO:0000256" key="6">
    <source>
        <dbReference type="ARBA" id="ARBA00022840"/>
    </source>
</evidence>
<evidence type="ECO:0000256" key="4">
    <source>
        <dbReference type="ARBA" id="ARBA00022684"/>
    </source>
</evidence>
<dbReference type="PANTHER" id="PTHR38761:SF1">
    <property type="entry name" value="GLUTAMATE--CYSTEINE LIGASE"/>
    <property type="match status" value="1"/>
</dbReference>
<dbReference type="GO" id="GO:0005829">
    <property type="term" value="C:cytosol"/>
    <property type="evidence" value="ECO:0007669"/>
    <property type="project" value="TreeGrafter"/>
</dbReference>
<evidence type="ECO:0000313" key="11">
    <source>
        <dbReference type="EMBL" id="EEU30529.1"/>
    </source>
</evidence>
<dbReference type="eggNOG" id="COG2918">
    <property type="taxonomic scope" value="Bacteria"/>
</dbReference>
<evidence type="ECO:0000256" key="1">
    <source>
        <dbReference type="ARBA" id="ARBA00005006"/>
    </source>
</evidence>
<name>C7XW13_9LACO</name>
<comment type="similarity">
    <text evidence="8">Belongs to the glutamate--cysteine ligase type 1 family.</text>
</comment>
<keyword evidence="4 8" id="KW-0317">Glutathione biosynthesis</keyword>
<reference evidence="11 12" key="1">
    <citation type="submission" date="2009-06" db="EMBL/GenBank/DDBJ databases">
        <title>The Genome Sequence of Lactobacillus coleohominis strain 101-4-CHN.</title>
        <authorList>
            <consortium name="The Broad Institute Genome Sequencing Platform"/>
            <person name="Ward D."/>
            <person name="Young S.K."/>
            <person name="Zeng Q."/>
            <person name="Koehrsen M."/>
            <person name="Alvarado L."/>
            <person name="Berlin A."/>
            <person name="Borenstein D."/>
            <person name="Chen Z."/>
            <person name="Engels R."/>
            <person name="Freedman E."/>
            <person name="Gellesch M."/>
            <person name="Goldberg J."/>
            <person name="Griggs A."/>
            <person name="Gujja S."/>
            <person name="Heiman D."/>
            <person name="Hepburn T."/>
            <person name="Howarth C."/>
            <person name="Jen D."/>
            <person name="Larson L."/>
            <person name="Lewis B."/>
            <person name="Mehta T."/>
            <person name="Park D."/>
            <person name="Pearson M."/>
            <person name="Roberts A."/>
            <person name="Saif S."/>
            <person name="Shea T."/>
            <person name="Shenoy N."/>
            <person name="Sisk P."/>
            <person name="Stolte C."/>
            <person name="Sykes S."/>
            <person name="Walk T."/>
            <person name="White J."/>
            <person name="Yandava C."/>
            <person name="Liu Y."/>
            <person name="Xu Q."/>
            <person name="Lander E."/>
            <person name="Nusbaum C."/>
            <person name="Galagan J."/>
            <person name="Birren B."/>
        </authorList>
    </citation>
    <scope>NUCLEOTIDE SEQUENCE [LARGE SCALE GENOMIC DNA]</scope>
    <source>
        <strain evidence="11 12">101-4-CHN</strain>
    </source>
</reference>
<dbReference type="GO" id="GO:0004357">
    <property type="term" value="F:glutamate-cysteine ligase activity"/>
    <property type="evidence" value="ECO:0007669"/>
    <property type="project" value="UniProtKB-EC"/>
</dbReference>
<dbReference type="InterPro" id="IPR007370">
    <property type="entry name" value="Glu_cys_ligase"/>
</dbReference>
<comment type="catalytic activity">
    <reaction evidence="7 9">
        <text>L-cysteine + L-glutamate + ATP = gamma-L-glutamyl-L-cysteine + ADP + phosphate + H(+)</text>
        <dbReference type="Rhea" id="RHEA:13285"/>
        <dbReference type="ChEBI" id="CHEBI:15378"/>
        <dbReference type="ChEBI" id="CHEBI:29985"/>
        <dbReference type="ChEBI" id="CHEBI:30616"/>
        <dbReference type="ChEBI" id="CHEBI:35235"/>
        <dbReference type="ChEBI" id="CHEBI:43474"/>
        <dbReference type="ChEBI" id="CHEBI:58173"/>
        <dbReference type="ChEBI" id="CHEBI:456216"/>
        <dbReference type="EC" id="6.3.2.2"/>
    </reaction>
</comment>
<evidence type="ECO:0000256" key="8">
    <source>
        <dbReference type="RuleBase" id="RU003544"/>
    </source>
</evidence>
<keyword evidence="12" id="KW-1185">Reference proteome</keyword>
<dbReference type="InterPro" id="IPR006334">
    <property type="entry name" value="Glut_cys_ligase"/>
</dbReference>
<feature type="domain" description="Glutamate--cysteine ligase" evidence="10">
    <location>
        <begin position="16"/>
        <end position="210"/>
    </location>
</feature>
<dbReference type="InterPro" id="IPR014746">
    <property type="entry name" value="Gln_synth/guanido_kin_cat_dom"/>
</dbReference>
<dbReference type="Proteomes" id="UP000003987">
    <property type="component" value="Unassembled WGS sequence"/>
</dbReference>
<dbReference type="HOGENOM" id="CLU_020728_2_0_9"/>
<gene>
    <name evidence="11" type="ORF">HMPREF0501_00907</name>
</gene>
<proteinExistence type="inferred from homology"/>
<dbReference type="UniPathway" id="UPA00142">
    <property type="reaction ID" value="UER00209"/>
</dbReference>
<keyword evidence="6" id="KW-0067">ATP-binding</keyword>
<dbReference type="EMBL" id="GG698803">
    <property type="protein sequence ID" value="EEU30529.1"/>
    <property type="molecule type" value="Genomic_DNA"/>
</dbReference>
<dbReference type="SUPFAM" id="SSF55931">
    <property type="entry name" value="Glutamine synthetase/guanido kinase"/>
    <property type="match status" value="1"/>
</dbReference>
<dbReference type="STRING" id="575594.HMPREF0501_00907"/>
<dbReference type="GO" id="GO:0046872">
    <property type="term" value="F:metal ion binding"/>
    <property type="evidence" value="ECO:0007669"/>
    <property type="project" value="TreeGrafter"/>
</dbReference>
<dbReference type="Pfam" id="PF04262">
    <property type="entry name" value="Glu_cys_ligase"/>
    <property type="match status" value="2"/>
</dbReference>
<protein>
    <recommendedName>
        <fullName evidence="2 9">Glutamate--cysteine ligase</fullName>
        <ecNumber evidence="2 9">6.3.2.2</ecNumber>
    </recommendedName>
</protein>
<accession>C7XW13</accession>